<keyword evidence="4" id="KW-0227">DNA damage</keyword>
<gene>
    <name evidence="9" type="ordered locus">Plav_2530</name>
</gene>
<evidence type="ECO:0000259" key="7">
    <source>
        <dbReference type="Pfam" id="PF00817"/>
    </source>
</evidence>
<dbReference type="STRING" id="402881.Plav_2530"/>
<comment type="subunit">
    <text evidence="2">Monomer.</text>
</comment>
<evidence type="ECO:0000256" key="5">
    <source>
        <dbReference type="ARBA" id="ARBA00025589"/>
    </source>
</evidence>
<dbReference type="CDD" id="cd03468">
    <property type="entry name" value="PolY_like"/>
    <property type="match status" value="1"/>
</dbReference>
<evidence type="ECO:0000256" key="1">
    <source>
        <dbReference type="ARBA" id="ARBA00001946"/>
    </source>
</evidence>
<dbReference type="EMBL" id="CP000774">
    <property type="protein sequence ID" value="ABS64139.1"/>
    <property type="molecule type" value="Genomic_DNA"/>
</dbReference>
<dbReference type="GO" id="GO:0016740">
    <property type="term" value="F:transferase activity"/>
    <property type="evidence" value="ECO:0007669"/>
    <property type="project" value="UniProtKB-KW"/>
</dbReference>
<dbReference type="HOGENOM" id="CLU_028184_1_1_5"/>
<comment type="catalytic activity">
    <reaction evidence="6">
        <text>DNA(n) + a 2'-deoxyribonucleoside 5'-triphosphate = DNA(n+1) + diphosphate</text>
        <dbReference type="Rhea" id="RHEA:22508"/>
        <dbReference type="Rhea" id="RHEA-COMP:17339"/>
        <dbReference type="Rhea" id="RHEA-COMP:17340"/>
        <dbReference type="ChEBI" id="CHEBI:33019"/>
        <dbReference type="ChEBI" id="CHEBI:61560"/>
        <dbReference type="ChEBI" id="CHEBI:173112"/>
        <dbReference type="EC" id="2.7.7.7"/>
    </reaction>
</comment>
<proteinExistence type="predicted"/>
<dbReference type="SUPFAM" id="SSF56672">
    <property type="entry name" value="DNA/RNA polymerases"/>
    <property type="match status" value="1"/>
</dbReference>
<evidence type="ECO:0000256" key="6">
    <source>
        <dbReference type="ARBA" id="ARBA00049244"/>
    </source>
</evidence>
<name>A7HW56_PARL1</name>
<dbReference type="GO" id="GO:0006281">
    <property type="term" value="P:DNA repair"/>
    <property type="evidence" value="ECO:0007669"/>
    <property type="project" value="InterPro"/>
</dbReference>
<evidence type="ECO:0000259" key="8">
    <source>
        <dbReference type="Pfam" id="PF11799"/>
    </source>
</evidence>
<dbReference type="Pfam" id="PF11799">
    <property type="entry name" value="IMS_C"/>
    <property type="match status" value="1"/>
</dbReference>
<dbReference type="EC" id="2.7.7.7" evidence="3"/>
<dbReference type="InterPro" id="IPR050356">
    <property type="entry name" value="SulA_CellDiv_inhibitor"/>
</dbReference>
<dbReference type="InterPro" id="IPR017961">
    <property type="entry name" value="DNA_pol_Y-fam_little_finger"/>
</dbReference>
<keyword evidence="9" id="KW-0808">Transferase</keyword>
<comment type="cofactor">
    <cofactor evidence="1">
        <name>Mg(2+)</name>
        <dbReference type="ChEBI" id="CHEBI:18420"/>
    </cofactor>
</comment>
<dbReference type="PANTHER" id="PTHR35369">
    <property type="entry name" value="BLR3025 PROTEIN-RELATED"/>
    <property type="match status" value="1"/>
</dbReference>
<dbReference type="InterPro" id="IPR001126">
    <property type="entry name" value="UmuC"/>
</dbReference>
<sequence>MICSLFVPSSFSGRRMGGERRIVAVWWPHWAIERLERDLARRARPLRVPEKPRALAMPGVGGLRVTARNELADAAGIRPGQMVSDATALCPGLELHSADREGDRKGLVRLAGWCGRYTPWTALDPQGIGDEPDGILLDITGCDHLFGGEAKLLEELRRRLQGFGLTTRAAIASTRGAAWALARFGNQPALVLPVNGEVDALRSLPVAALRLNEAIVNGLMRLGLKKIGDLYGKPRAPVTARFGPEVSRRLDEALGFEPEPISPELPPVFYRASITFSEGLTRNAHIEDAVKRIAADLCEVLEREHQGARRLELQLFRVDGEVTRLQAGTGIASHDAFHLSRLFREKLAQLGDDFDTGFGVEALTLSCLAVDELKPAQETFENESSRAQALEQFIDRLSNRFGADRVLRLEPRASHIPERAAVAVPALHGHMPAMQGWKTYVSEQMASVLGGSLPRPLRLLPSPEAVDVMAEVPEGPPRIFRWRRISHQVARAEGPERLSPEWWREGKHRTRDYYRVEDIEGRRFWLYRDGLYHRDNEGPRWYLHGVFE</sequence>
<accession>A7HW56</accession>
<protein>
    <recommendedName>
        <fullName evidence="3">DNA-directed DNA polymerase</fullName>
        <ecNumber evidence="3">2.7.7.7</ecNumber>
    </recommendedName>
</protein>
<feature type="domain" description="UmuC" evidence="7">
    <location>
        <begin position="44"/>
        <end position="181"/>
    </location>
</feature>
<dbReference type="KEGG" id="pla:Plav_2530"/>
<reference evidence="9 10" key="1">
    <citation type="journal article" date="2011" name="Stand. Genomic Sci.">
        <title>Complete genome sequence of Parvibaculum lavamentivorans type strain (DS-1(T)).</title>
        <authorList>
            <person name="Schleheck D."/>
            <person name="Weiss M."/>
            <person name="Pitluck S."/>
            <person name="Bruce D."/>
            <person name="Land M.L."/>
            <person name="Han S."/>
            <person name="Saunders E."/>
            <person name="Tapia R."/>
            <person name="Detter C."/>
            <person name="Brettin T."/>
            <person name="Han J."/>
            <person name="Woyke T."/>
            <person name="Goodwin L."/>
            <person name="Pennacchio L."/>
            <person name="Nolan M."/>
            <person name="Cook A.M."/>
            <person name="Kjelleberg S."/>
            <person name="Thomas T."/>
        </authorList>
    </citation>
    <scope>NUCLEOTIDE SEQUENCE [LARGE SCALE GENOMIC DNA]</scope>
    <source>
        <strain evidence="10">DS-1 / DSM 13023 / NCIMB 13966</strain>
    </source>
</reference>
<evidence type="ECO:0000256" key="4">
    <source>
        <dbReference type="ARBA" id="ARBA00022763"/>
    </source>
</evidence>
<organism evidence="9 10">
    <name type="scientific">Parvibaculum lavamentivorans (strain DS-1 / DSM 13023 / NCIMB 13966)</name>
    <dbReference type="NCBI Taxonomy" id="402881"/>
    <lineage>
        <taxon>Bacteria</taxon>
        <taxon>Pseudomonadati</taxon>
        <taxon>Pseudomonadota</taxon>
        <taxon>Alphaproteobacteria</taxon>
        <taxon>Hyphomicrobiales</taxon>
        <taxon>Parvibaculaceae</taxon>
        <taxon>Parvibaculum</taxon>
    </lineage>
</organism>
<dbReference type="InterPro" id="IPR043502">
    <property type="entry name" value="DNA/RNA_pol_sf"/>
</dbReference>
<evidence type="ECO:0000256" key="2">
    <source>
        <dbReference type="ARBA" id="ARBA00011245"/>
    </source>
</evidence>
<dbReference type="Proteomes" id="UP000006377">
    <property type="component" value="Chromosome"/>
</dbReference>
<dbReference type="GO" id="GO:0003684">
    <property type="term" value="F:damaged DNA binding"/>
    <property type="evidence" value="ECO:0007669"/>
    <property type="project" value="InterPro"/>
</dbReference>
<evidence type="ECO:0000313" key="10">
    <source>
        <dbReference type="Proteomes" id="UP000006377"/>
    </source>
</evidence>
<keyword evidence="10" id="KW-1185">Reference proteome</keyword>
<feature type="domain" description="DNA polymerase Y-family little finger" evidence="8">
    <location>
        <begin position="272"/>
        <end position="363"/>
    </location>
</feature>
<dbReference type="AlphaFoldDB" id="A7HW56"/>
<evidence type="ECO:0000256" key="3">
    <source>
        <dbReference type="ARBA" id="ARBA00012417"/>
    </source>
</evidence>
<dbReference type="Pfam" id="PF00817">
    <property type="entry name" value="IMS"/>
    <property type="match status" value="1"/>
</dbReference>
<dbReference type="eggNOG" id="COG0389">
    <property type="taxonomic scope" value="Bacteria"/>
</dbReference>
<evidence type="ECO:0000313" key="9">
    <source>
        <dbReference type="EMBL" id="ABS64139.1"/>
    </source>
</evidence>
<comment type="function">
    <text evidence="5">Poorly processive, error-prone DNA polymerase involved in untargeted mutagenesis. Copies undamaged DNA at stalled replication forks, which arise in vivo from mismatched or misaligned primer ends. These misaligned primers can be extended by PolIV. Exhibits no 3'-5' exonuclease (proofreading) activity. May be involved in translesional synthesis, in conjunction with the beta clamp from PolIII.</text>
</comment>
<dbReference type="PANTHER" id="PTHR35369:SF2">
    <property type="entry name" value="BLR3025 PROTEIN"/>
    <property type="match status" value="1"/>
</dbReference>